<protein>
    <submittedName>
        <fullName evidence="1">Uncharacterized protein</fullName>
    </submittedName>
</protein>
<gene>
    <name evidence="1" type="ORF">GKE97_20350</name>
</gene>
<comment type="caution">
    <text evidence="1">The sequence shown here is derived from an EMBL/GenBank/DDBJ whole genome shotgun (WGS) entry which is preliminary data.</text>
</comment>
<dbReference type="EMBL" id="WKPR01000027">
    <property type="protein sequence ID" value="MSB21834.1"/>
    <property type="molecule type" value="Genomic_DNA"/>
</dbReference>
<name>A0A6I2R562_FLAPL</name>
<dbReference type="AlphaFoldDB" id="A0A6I2R562"/>
<evidence type="ECO:0000313" key="1">
    <source>
        <dbReference type="EMBL" id="MSB21834.1"/>
    </source>
</evidence>
<dbReference type="Proteomes" id="UP000434475">
    <property type="component" value="Unassembled WGS sequence"/>
</dbReference>
<proteinExistence type="predicted"/>
<organism evidence="1 2">
    <name type="scientific">Flavonifractor plautii</name>
    <name type="common">Fusobacterium plautii</name>
    <dbReference type="NCBI Taxonomy" id="292800"/>
    <lineage>
        <taxon>Bacteria</taxon>
        <taxon>Bacillati</taxon>
        <taxon>Bacillota</taxon>
        <taxon>Clostridia</taxon>
        <taxon>Eubacteriales</taxon>
        <taxon>Oscillospiraceae</taxon>
        <taxon>Flavonifractor</taxon>
    </lineage>
</organism>
<sequence length="142" mass="15921">MEHHQRGLFQAVEPVIKAVPERFVRQNSLNHDGQIVYIDNLAYELSFLPAVTVKGTGRDIRPQLKPVSKEIGPELCGKDLMIWTRDLVPVIGHLVEISEYDLLLRDGAQLVTERSRFVSSVQGVTAVELDGLLSVQAFRTTE</sequence>
<dbReference type="RefSeq" id="WP_108981971.1">
    <property type="nucleotide sequence ID" value="NZ_WKPR01000027.1"/>
</dbReference>
<evidence type="ECO:0000313" key="2">
    <source>
        <dbReference type="Proteomes" id="UP000434475"/>
    </source>
</evidence>
<reference evidence="1 2" key="1">
    <citation type="journal article" date="2019" name="Nat. Med.">
        <title>A library of human gut bacterial isolates paired with longitudinal multiomics data enables mechanistic microbiome research.</title>
        <authorList>
            <person name="Poyet M."/>
            <person name="Groussin M."/>
            <person name="Gibbons S.M."/>
            <person name="Avila-Pacheco J."/>
            <person name="Jiang X."/>
            <person name="Kearney S.M."/>
            <person name="Perrotta A.R."/>
            <person name="Berdy B."/>
            <person name="Zhao S."/>
            <person name="Lieberman T.D."/>
            <person name="Swanson P.K."/>
            <person name="Smith M."/>
            <person name="Roesemann S."/>
            <person name="Alexander J.E."/>
            <person name="Rich S.A."/>
            <person name="Livny J."/>
            <person name="Vlamakis H."/>
            <person name="Clish C."/>
            <person name="Bullock K."/>
            <person name="Deik A."/>
            <person name="Scott J."/>
            <person name="Pierce K.A."/>
            <person name="Xavier R.J."/>
            <person name="Alm E.J."/>
        </authorList>
    </citation>
    <scope>NUCLEOTIDE SEQUENCE [LARGE SCALE GENOMIC DNA]</scope>
    <source>
        <strain evidence="1 2">BIOML-A2</strain>
    </source>
</reference>
<accession>A0A6I2R562</accession>